<proteinExistence type="predicted"/>
<gene>
    <name evidence="2" type="ORF">AC579_4218</name>
</gene>
<evidence type="ECO:0008006" key="4">
    <source>
        <dbReference type="Google" id="ProtNLM"/>
    </source>
</evidence>
<protein>
    <recommendedName>
        <fullName evidence="4">Secreted protein</fullName>
    </recommendedName>
</protein>
<feature type="chain" id="PRO_5007806979" description="Secreted protein" evidence="1">
    <location>
        <begin position="20"/>
        <end position="95"/>
    </location>
</feature>
<feature type="signal peptide" evidence="1">
    <location>
        <begin position="1"/>
        <end position="19"/>
    </location>
</feature>
<name>A0A139ICZ6_9PEZI</name>
<evidence type="ECO:0000313" key="2">
    <source>
        <dbReference type="EMBL" id="KXT12633.1"/>
    </source>
</evidence>
<dbReference type="EMBL" id="LFZO01000145">
    <property type="protein sequence ID" value="KXT12637.1"/>
    <property type="molecule type" value="Genomic_DNA"/>
</dbReference>
<dbReference type="EMBL" id="LFZO01000145">
    <property type="protein sequence ID" value="KXT12636.1"/>
    <property type="molecule type" value="Genomic_DNA"/>
</dbReference>
<keyword evidence="3" id="KW-1185">Reference proteome</keyword>
<dbReference type="AlphaFoldDB" id="A0A139ICZ6"/>
<dbReference type="Proteomes" id="UP000073492">
    <property type="component" value="Unassembled WGS sequence"/>
</dbReference>
<organism evidence="2 3">
    <name type="scientific">Pseudocercospora musae</name>
    <dbReference type="NCBI Taxonomy" id="113226"/>
    <lineage>
        <taxon>Eukaryota</taxon>
        <taxon>Fungi</taxon>
        <taxon>Dikarya</taxon>
        <taxon>Ascomycota</taxon>
        <taxon>Pezizomycotina</taxon>
        <taxon>Dothideomycetes</taxon>
        <taxon>Dothideomycetidae</taxon>
        <taxon>Mycosphaerellales</taxon>
        <taxon>Mycosphaerellaceae</taxon>
        <taxon>Pseudocercospora</taxon>
    </lineage>
</organism>
<comment type="caution">
    <text evidence="2">The sequence shown here is derived from an EMBL/GenBank/DDBJ whole genome shotgun (WGS) entry which is preliminary data.</text>
</comment>
<evidence type="ECO:0000256" key="1">
    <source>
        <dbReference type="SAM" id="SignalP"/>
    </source>
</evidence>
<accession>A0A139ICZ6</accession>
<keyword evidence="1" id="KW-0732">Signal</keyword>
<dbReference type="EMBL" id="LFZO01000145">
    <property type="protein sequence ID" value="KXT12633.1"/>
    <property type="molecule type" value="Genomic_DNA"/>
</dbReference>
<sequence length="95" mass="10140">MSSSSSLLLALLTRSGAWTAVELGAAKGSEPNRCAPGLRVPLSIPVQLWPAMTTWTLKRDLEGINGAVWQSGLVIVITFPVDWIVLEEALLLSAP</sequence>
<evidence type="ECO:0000313" key="3">
    <source>
        <dbReference type="Proteomes" id="UP000073492"/>
    </source>
</evidence>
<reference evidence="2 3" key="1">
    <citation type="submission" date="2015-07" db="EMBL/GenBank/DDBJ databases">
        <title>Comparative genomics of the Sigatoka disease complex on banana suggests a link between parallel evolutionary changes in Pseudocercospora fijiensis and Pseudocercospora eumusae and increased virulence on the banana host.</title>
        <authorList>
            <person name="Chang T.-C."/>
            <person name="Salvucci A."/>
            <person name="Crous P.W."/>
            <person name="Stergiopoulos I."/>
        </authorList>
    </citation>
    <scope>NUCLEOTIDE SEQUENCE [LARGE SCALE GENOMIC DNA]</scope>
    <source>
        <strain evidence="2 3">CBS 116634</strain>
    </source>
</reference>